<sequence>MLIAVCFPTSAATELQDKIFSKAKETKSMTSVFIQKRQLSILPLPLISKGIFNYHHETGIVWETQEPIQSRIIISKEGIQTEDKFASTKTEGSSQLSEILLSLFSGDSVTLETYFSIRAKGDANQWNLLLKPKNNLMAAQVASISIKGRESVESLYIVESNGDYSNLEFSSSRINRLSDKF</sequence>
<dbReference type="AlphaFoldDB" id="A0A382L291"/>
<reference evidence="1" key="1">
    <citation type="submission" date="2018-05" db="EMBL/GenBank/DDBJ databases">
        <authorList>
            <person name="Lanie J.A."/>
            <person name="Ng W.-L."/>
            <person name="Kazmierczak K.M."/>
            <person name="Andrzejewski T.M."/>
            <person name="Davidsen T.M."/>
            <person name="Wayne K.J."/>
            <person name="Tettelin H."/>
            <person name="Glass J.I."/>
            <person name="Rusch D."/>
            <person name="Podicherti R."/>
            <person name="Tsui H.-C.T."/>
            <person name="Winkler M.E."/>
        </authorList>
    </citation>
    <scope>NUCLEOTIDE SEQUENCE</scope>
</reference>
<dbReference type="EMBL" id="UINC01083576">
    <property type="protein sequence ID" value="SVC29412.1"/>
    <property type="molecule type" value="Genomic_DNA"/>
</dbReference>
<organism evidence="1">
    <name type="scientific">marine metagenome</name>
    <dbReference type="NCBI Taxonomy" id="408172"/>
    <lineage>
        <taxon>unclassified sequences</taxon>
        <taxon>metagenomes</taxon>
        <taxon>ecological metagenomes</taxon>
    </lineage>
</organism>
<dbReference type="InterPro" id="IPR004564">
    <property type="entry name" value="OM_lipoprot_carrier_LolA-like"/>
</dbReference>
<evidence type="ECO:0008006" key="2">
    <source>
        <dbReference type="Google" id="ProtNLM"/>
    </source>
</evidence>
<dbReference type="SUPFAM" id="SSF89392">
    <property type="entry name" value="Prokaryotic lipoproteins and lipoprotein localization factors"/>
    <property type="match status" value="1"/>
</dbReference>
<gene>
    <name evidence="1" type="ORF">METZ01_LOCUS282266</name>
</gene>
<dbReference type="Gene3D" id="2.50.20.10">
    <property type="entry name" value="Lipoprotein localisation LolA/LolB/LppX"/>
    <property type="match status" value="1"/>
</dbReference>
<evidence type="ECO:0000313" key="1">
    <source>
        <dbReference type="EMBL" id="SVC29412.1"/>
    </source>
</evidence>
<protein>
    <recommendedName>
        <fullName evidence="2">Outer membrane lipoprotein carrier protein LolA</fullName>
    </recommendedName>
</protein>
<dbReference type="CDD" id="cd16325">
    <property type="entry name" value="LolA"/>
    <property type="match status" value="1"/>
</dbReference>
<dbReference type="InterPro" id="IPR029046">
    <property type="entry name" value="LolA/LolB/LppX"/>
</dbReference>
<dbReference type="Pfam" id="PF19574">
    <property type="entry name" value="LolA_3"/>
    <property type="match status" value="1"/>
</dbReference>
<proteinExistence type="predicted"/>
<name>A0A382L291_9ZZZZ</name>
<accession>A0A382L291</accession>